<reference evidence="4 5" key="1">
    <citation type="submission" date="2016-11" db="EMBL/GenBank/DDBJ databases">
        <authorList>
            <person name="Jaros S."/>
            <person name="Januszkiewicz K."/>
            <person name="Wedrychowicz H."/>
        </authorList>
    </citation>
    <scope>NUCLEOTIDE SEQUENCE [LARGE SCALE GENOMIC DNA]</scope>
    <source>
        <strain evidence="4 5">DSM 18899</strain>
    </source>
</reference>
<dbReference type="RefSeq" id="WP_072428542.1">
    <property type="nucleotide sequence ID" value="NZ_FPKR01000007.1"/>
</dbReference>
<dbReference type="SUPFAM" id="SSF53850">
    <property type="entry name" value="Periplasmic binding protein-like II"/>
    <property type="match status" value="1"/>
</dbReference>
<proteinExistence type="predicted"/>
<dbReference type="Gene3D" id="3.40.190.10">
    <property type="entry name" value="Periplasmic binding protein-like II"/>
    <property type="match status" value="2"/>
</dbReference>
<keyword evidence="1 2" id="KW-0732">Signal</keyword>
<dbReference type="AlphaFoldDB" id="A0A1K2HK33"/>
<accession>A0A1K2HK33</accession>
<evidence type="ECO:0000313" key="5">
    <source>
        <dbReference type="Proteomes" id="UP000186513"/>
    </source>
</evidence>
<dbReference type="InterPro" id="IPR001638">
    <property type="entry name" value="Solute-binding_3/MltF_N"/>
</dbReference>
<dbReference type="SMART" id="SM00062">
    <property type="entry name" value="PBPb"/>
    <property type="match status" value="1"/>
</dbReference>
<dbReference type="EMBL" id="FPKR01000007">
    <property type="protein sequence ID" value="SFZ76634.1"/>
    <property type="molecule type" value="Genomic_DNA"/>
</dbReference>
<evidence type="ECO:0000313" key="4">
    <source>
        <dbReference type="EMBL" id="SFZ76634.1"/>
    </source>
</evidence>
<sequence length="259" mass="29325">MPKLLTALLLAVGLPAQAQGTLSVCYDDWAPYVTYNSRSGHSGLSFDLLNEIFGVMHYKLRFQSATQERCLAAALAGKVDIMLFADAEMLPKWQLSRVPMEFWLLAAWVPKDAPPSRFASLAQFHGQRVGWVRDYIYPEPVQQFNGWQKVPIGDAIDGLRQLSARRVDVMFEDVFWTERMRRQHKLQIRMLTPLVAAQPQFLALRPGLAKLAEVLDSELNARIRSGEMDLRYRAVLGVSYDAVRRGDYARALVAETVTP</sequence>
<feature type="chain" id="PRO_5012860151" evidence="2">
    <location>
        <begin position="19"/>
        <end position="259"/>
    </location>
</feature>
<dbReference type="PANTHER" id="PTHR35936:SF6">
    <property type="entry name" value="AMINO ACID ABC TRANSPORTER SUBSTRATE-BINDING PAAT FAMILY PROTEIN"/>
    <property type="match status" value="1"/>
</dbReference>
<name>A0A1K2HK33_9NEIS</name>
<keyword evidence="5" id="KW-1185">Reference proteome</keyword>
<organism evidence="4 5">
    <name type="scientific">Chitinimonas taiwanensis DSM 18899</name>
    <dbReference type="NCBI Taxonomy" id="1121279"/>
    <lineage>
        <taxon>Bacteria</taxon>
        <taxon>Pseudomonadati</taxon>
        <taxon>Pseudomonadota</taxon>
        <taxon>Betaproteobacteria</taxon>
        <taxon>Neisseriales</taxon>
        <taxon>Chitinibacteraceae</taxon>
        <taxon>Chitinimonas</taxon>
    </lineage>
</organism>
<protein>
    <submittedName>
        <fullName evidence="4">Extracellular solute-binding protein, family 3</fullName>
    </submittedName>
</protein>
<dbReference type="PANTHER" id="PTHR35936">
    <property type="entry name" value="MEMBRANE-BOUND LYTIC MUREIN TRANSGLYCOSYLASE F"/>
    <property type="match status" value="1"/>
</dbReference>
<dbReference type="STRING" id="1121279.SAMN02745887_02036"/>
<evidence type="ECO:0000256" key="1">
    <source>
        <dbReference type="ARBA" id="ARBA00022729"/>
    </source>
</evidence>
<evidence type="ECO:0000259" key="3">
    <source>
        <dbReference type="SMART" id="SM00062"/>
    </source>
</evidence>
<feature type="domain" description="Solute-binding protein family 3/N-terminal" evidence="3">
    <location>
        <begin position="21"/>
        <end position="236"/>
    </location>
</feature>
<dbReference type="Proteomes" id="UP000186513">
    <property type="component" value="Unassembled WGS sequence"/>
</dbReference>
<gene>
    <name evidence="4" type="ORF">SAMN02745887_02036</name>
</gene>
<feature type="signal peptide" evidence="2">
    <location>
        <begin position="1"/>
        <end position="18"/>
    </location>
</feature>
<evidence type="ECO:0000256" key="2">
    <source>
        <dbReference type="SAM" id="SignalP"/>
    </source>
</evidence>